<name>R0I970_EXST2</name>
<sequence length="89" mass="10718">MIPFLRTFFEDQKYLEPCSKILKQLLGVKSKRPIWKEFKANYWGHESEIKVQISETKNLLLPGPLGKKERAKLGYLQSWMFCFRHWPEM</sequence>
<evidence type="ECO:0000313" key="1">
    <source>
        <dbReference type="EMBL" id="EOA82040.1"/>
    </source>
</evidence>
<dbReference type="InterPro" id="IPR022198">
    <property type="entry name" value="DUF3723"/>
</dbReference>
<dbReference type="GeneID" id="19405418"/>
<gene>
    <name evidence="1" type="ORF">SETTUDRAFT_78268</name>
</gene>
<keyword evidence="2" id="KW-1185">Reference proteome</keyword>
<dbReference type="RefSeq" id="XP_008030185.1">
    <property type="nucleotide sequence ID" value="XM_008031994.1"/>
</dbReference>
<dbReference type="AlphaFoldDB" id="R0I970"/>
<dbReference type="OrthoDB" id="4227485at2759"/>
<dbReference type="Proteomes" id="UP000016935">
    <property type="component" value="Unassembled WGS sequence"/>
</dbReference>
<dbReference type="Pfam" id="PF12520">
    <property type="entry name" value="DUF3723"/>
    <property type="match status" value="1"/>
</dbReference>
<reference evidence="1 2" key="2">
    <citation type="journal article" date="2013" name="PLoS Genet.">
        <title>Comparative genome structure, secondary metabolite, and effector coding capacity across Cochliobolus pathogens.</title>
        <authorList>
            <person name="Condon B.J."/>
            <person name="Leng Y."/>
            <person name="Wu D."/>
            <person name="Bushley K.E."/>
            <person name="Ohm R.A."/>
            <person name="Otillar R."/>
            <person name="Martin J."/>
            <person name="Schackwitz W."/>
            <person name="Grimwood J."/>
            <person name="MohdZainudin N."/>
            <person name="Xue C."/>
            <person name="Wang R."/>
            <person name="Manning V.A."/>
            <person name="Dhillon B."/>
            <person name="Tu Z.J."/>
            <person name="Steffenson B.J."/>
            <person name="Salamov A."/>
            <person name="Sun H."/>
            <person name="Lowry S."/>
            <person name="LaButti K."/>
            <person name="Han J."/>
            <person name="Copeland A."/>
            <person name="Lindquist E."/>
            <person name="Barry K."/>
            <person name="Schmutz J."/>
            <person name="Baker S.E."/>
            <person name="Ciuffetti L.M."/>
            <person name="Grigoriev I.V."/>
            <person name="Zhong S."/>
            <person name="Turgeon B.G."/>
        </authorList>
    </citation>
    <scope>NUCLEOTIDE SEQUENCE [LARGE SCALE GENOMIC DNA]</scope>
    <source>
        <strain evidence="2">28A</strain>
    </source>
</reference>
<accession>R0I970</accession>
<feature type="non-terminal residue" evidence="1">
    <location>
        <position position="89"/>
    </location>
</feature>
<protein>
    <submittedName>
        <fullName evidence="1">Uncharacterized protein</fullName>
    </submittedName>
</protein>
<dbReference type="HOGENOM" id="CLU_2460905_0_0_1"/>
<evidence type="ECO:0000313" key="2">
    <source>
        <dbReference type="Proteomes" id="UP000016935"/>
    </source>
</evidence>
<reference evidence="1 2" key="1">
    <citation type="journal article" date="2012" name="PLoS Pathog.">
        <title>Diverse lifestyles and strategies of plant pathogenesis encoded in the genomes of eighteen Dothideomycetes fungi.</title>
        <authorList>
            <person name="Ohm R.A."/>
            <person name="Feau N."/>
            <person name="Henrissat B."/>
            <person name="Schoch C.L."/>
            <person name="Horwitz B.A."/>
            <person name="Barry K.W."/>
            <person name="Condon B.J."/>
            <person name="Copeland A.C."/>
            <person name="Dhillon B."/>
            <person name="Glaser F."/>
            <person name="Hesse C.N."/>
            <person name="Kosti I."/>
            <person name="LaButti K."/>
            <person name="Lindquist E.A."/>
            <person name="Lucas S."/>
            <person name="Salamov A.A."/>
            <person name="Bradshaw R.E."/>
            <person name="Ciuffetti L."/>
            <person name="Hamelin R.C."/>
            <person name="Kema G.H.J."/>
            <person name="Lawrence C."/>
            <person name="Scott J.A."/>
            <person name="Spatafora J.W."/>
            <person name="Turgeon B.G."/>
            <person name="de Wit P.J.G.M."/>
            <person name="Zhong S."/>
            <person name="Goodwin S.B."/>
            <person name="Grigoriev I.V."/>
        </authorList>
    </citation>
    <scope>NUCLEOTIDE SEQUENCE [LARGE SCALE GENOMIC DNA]</scope>
    <source>
        <strain evidence="2">28A</strain>
    </source>
</reference>
<proteinExistence type="predicted"/>
<organism evidence="1 2">
    <name type="scientific">Exserohilum turcicum (strain 28A)</name>
    <name type="common">Northern leaf blight fungus</name>
    <name type="synonym">Setosphaeria turcica</name>
    <dbReference type="NCBI Taxonomy" id="671987"/>
    <lineage>
        <taxon>Eukaryota</taxon>
        <taxon>Fungi</taxon>
        <taxon>Dikarya</taxon>
        <taxon>Ascomycota</taxon>
        <taxon>Pezizomycotina</taxon>
        <taxon>Dothideomycetes</taxon>
        <taxon>Pleosporomycetidae</taxon>
        <taxon>Pleosporales</taxon>
        <taxon>Pleosporineae</taxon>
        <taxon>Pleosporaceae</taxon>
        <taxon>Exserohilum</taxon>
    </lineage>
</organism>
<dbReference type="EMBL" id="KB908855">
    <property type="protein sequence ID" value="EOA82040.1"/>
    <property type="molecule type" value="Genomic_DNA"/>
</dbReference>